<keyword evidence="10" id="KW-1185">Reference proteome</keyword>
<dbReference type="PANTHER" id="PTHR44688:SF16">
    <property type="entry name" value="DNA-BINDING TRANSCRIPTIONAL ACTIVATOR DEVR_DOSR"/>
    <property type="match status" value="1"/>
</dbReference>
<keyword evidence="1 6" id="KW-0597">Phosphoprotein</keyword>
<dbReference type="SMART" id="SM00448">
    <property type="entry name" value="REC"/>
    <property type="match status" value="1"/>
</dbReference>
<dbReference type="SUPFAM" id="SSF52172">
    <property type="entry name" value="CheY-like"/>
    <property type="match status" value="1"/>
</dbReference>
<dbReference type="InterPro" id="IPR000792">
    <property type="entry name" value="Tscrpt_reg_LuxR_C"/>
</dbReference>
<dbReference type="PRINTS" id="PR00038">
    <property type="entry name" value="HTHLUXR"/>
</dbReference>
<feature type="modified residue" description="4-aspartylphosphate" evidence="6">
    <location>
        <position position="55"/>
    </location>
</feature>
<dbReference type="AlphaFoldDB" id="A0A975IU33"/>
<evidence type="ECO:0000256" key="3">
    <source>
        <dbReference type="ARBA" id="ARBA00023015"/>
    </source>
</evidence>
<dbReference type="InterPro" id="IPR011006">
    <property type="entry name" value="CheY-like_superfamily"/>
</dbReference>
<protein>
    <submittedName>
        <fullName evidence="9">Response regulator transcription factor FixJ</fullName>
    </submittedName>
</protein>
<evidence type="ECO:0000256" key="2">
    <source>
        <dbReference type="ARBA" id="ARBA00023012"/>
    </source>
</evidence>
<evidence type="ECO:0000313" key="9">
    <source>
        <dbReference type="EMBL" id="QUD87527.1"/>
    </source>
</evidence>
<dbReference type="InterPro" id="IPR001789">
    <property type="entry name" value="Sig_transdc_resp-reg_receiver"/>
</dbReference>
<evidence type="ECO:0000259" key="7">
    <source>
        <dbReference type="PROSITE" id="PS50043"/>
    </source>
</evidence>
<dbReference type="KEGG" id="caul:KCG34_21135"/>
<dbReference type="NCBIfam" id="NF006900">
    <property type="entry name" value="PRK09390.1"/>
    <property type="match status" value="1"/>
</dbReference>
<dbReference type="EMBL" id="CP073078">
    <property type="protein sequence ID" value="QUD87527.1"/>
    <property type="molecule type" value="Genomic_DNA"/>
</dbReference>
<dbReference type="InterPro" id="IPR036388">
    <property type="entry name" value="WH-like_DNA-bd_sf"/>
</dbReference>
<dbReference type="FunFam" id="3.40.50.2300:FF:000018">
    <property type="entry name" value="DNA-binding transcriptional regulator NtrC"/>
    <property type="match status" value="1"/>
</dbReference>
<dbReference type="GO" id="GO:0000160">
    <property type="term" value="P:phosphorelay signal transduction system"/>
    <property type="evidence" value="ECO:0007669"/>
    <property type="project" value="UniProtKB-KW"/>
</dbReference>
<name>A0A975IU33_9CAUL</name>
<proteinExistence type="predicted"/>
<organism evidence="9 10">
    <name type="scientific">Phenylobacterium montanum</name>
    <dbReference type="NCBI Taxonomy" id="2823693"/>
    <lineage>
        <taxon>Bacteria</taxon>
        <taxon>Pseudomonadati</taxon>
        <taxon>Pseudomonadota</taxon>
        <taxon>Alphaproteobacteria</taxon>
        <taxon>Caulobacterales</taxon>
        <taxon>Caulobacteraceae</taxon>
        <taxon>Phenylobacterium</taxon>
    </lineage>
</organism>
<dbReference type="PROSITE" id="PS00622">
    <property type="entry name" value="HTH_LUXR_1"/>
    <property type="match status" value="1"/>
</dbReference>
<evidence type="ECO:0000259" key="8">
    <source>
        <dbReference type="PROSITE" id="PS50110"/>
    </source>
</evidence>
<dbReference type="SMART" id="SM00421">
    <property type="entry name" value="HTH_LUXR"/>
    <property type="match status" value="1"/>
</dbReference>
<accession>A0A975IU33</accession>
<dbReference type="SUPFAM" id="SSF46894">
    <property type="entry name" value="C-terminal effector domain of the bipartite response regulators"/>
    <property type="match status" value="1"/>
</dbReference>
<sequence>MSNEPVVHVIDDDEAVRDSLAFLLDAAGMKSRTYESADAFVARLDQAEPGCVVTDVRMPGMSGVDLVRHLTAAGSSLPVVVITGHGDVSLAVEAMKGGAIDFIEKPFDDDTILSALKGALSGSQDRQVRADEKAVIAQRLAQLSTRERQVLNGVVLGKPNKIVAFELGISPRTVEVYRANLMTKMQAQSLSELVRMALLVDPDR</sequence>
<keyword evidence="4" id="KW-0238">DNA-binding</keyword>
<dbReference type="InterPro" id="IPR016032">
    <property type="entry name" value="Sig_transdc_resp-reg_C-effctor"/>
</dbReference>
<keyword evidence="5" id="KW-0804">Transcription</keyword>
<dbReference type="Gene3D" id="1.10.10.10">
    <property type="entry name" value="Winged helix-like DNA-binding domain superfamily/Winged helix DNA-binding domain"/>
    <property type="match status" value="1"/>
</dbReference>
<keyword evidence="2" id="KW-0902">Two-component regulatory system</keyword>
<dbReference type="PROSITE" id="PS50043">
    <property type="entry name" value="HTH_LUXR_2"/>
    <property type="match status" value="1"/>
</dbReference>
<evidence type="ECO:0000256" key="6">
    <source>
        <dbReference type="PROSITE-ProRule" id="PRU00169"/>
    </source>
</evidence>
<keyword evidence="3" id="KW-0805">Transcription regulation</keyword>
<dbReference type="GO" id="GO:0006355">
    <property type="term" value="P:regulation of DNA-templated transcription"/>
    <property type="evidence" value="ECO:0007669"/>
    <property type="project" value="InterPro"/>
</dbReference>
<evidence type="ECO:0000256" key="5">
    <source>
        <dbReference type="ARBA" id="ARBA00023163"/>
    </source>
</evidence>
<feature type="domain" description="Response regulatory" evidence="8">
    <location>
        <begin position="6"/>
        <end position="120"/>
    </location>
</feature>
<dbReference type="RefSeq" id="WP_211937579.1">
    <property type="nucleotide sequence ID" value="NZ_CP073078.1"/>
</dbReference>
<dbReference type="CDD" id="cd17537">
    <property type="entry name" value="REC_FixJ"/>
    <property type="match status" value="1"/>
</dbReference>
<dbReference type="Pfam" id="PF00196">
    <property type="entry name" value="GerE"/>
    <property type="match status" value="1"/>
</dbReference>
<evidence type="ECO:0000313" key="10">
    <source>
        <dbReference type="Proteomes" id="UP000676409"/>
    </source>
</evidence>
<evidence type="ECO:0000256" key="1">
    <source>
        <dbReference type="ARBA" id="ARBA00022553"/>
    </source>
</evidence>
<dbReference type="PANTHER" id="PTHR44688">
    <property type="entry name" value="DNA-BINDING TRANSCRIPTIONAL ACTIVATOR DEVR_DOSR"/>
    <property type="match status" value="1"/>
</dbReference>
<gene>
    <name evidence="9" type="ORF">KCG34_21135</name>
</gene>
<dbReference type="Pfam" id="PF00072">
    <property type="entry name" value="Response_reg"/>
    <property type="match status" value="1"/>
</dbReference>
<dbReference type="CDD" id="cd06170">
    <property type="entry name" value="LuxR_C_like"/>
    <property type="match status" value="1"/>
</dbReference>
<dbReference type="Gene3D" id="3.40.50.2300">
    <property type="match status" value="1"/>
</dbReference>
<reference evidence="9" key="1">
    <citation type="submission" date="2021-04" db="EMBL/GenBank/DDBJ databases">
        <title>The complete genome sequence of Caulobacter sp. S6.</title>
        <authorList>
            <person name="Tang Y."/>
            <person name="Ouyang W."/>
            <person name="Liu Q."/>
            <person name="Huang B."/>
            <person name="Guo Z."/>
            <person name="Lei P."/>
        </authorList>
    </citation>
    <scope>NUCLEOTIDE SEQUENCE</scope>
    <source>
        <strain evidence="9">S6</strain>
    </source>
</reference>
<feature type="domain" description="HTH luxR-type" evidence="7">
    <location>
        <begin position="136"/>
        <end position="201"/>
    </location>
</feature>
<dbReference type="GO" id="GO:0003677">
    <property type="term" value="F:DNA binding"/>
    <property type="evidence" value="ECO:0007669"/>
    <property type="project" value="UniProtKB-KW"/>
</dbReference>
<evidence type="ECO:0000256" key="4">
    <source>
        <dbReference type="ARBA" id="ARBA00023125"/>
    </source>
</evidence>
<dbReference type="PROSITE" id="PS50110">
    <property type="entry name" value="RESPONSE_REGULATORY"/>
    <property type="match status" value="1"/>
</dbReference>
<dbReference type="Proteomes" id="UP000676409">
    <property type="component" value="Chromosome"/>
</dbReference>